<dbReference type="EMBL" id="RAPY01000004">
    <property type="protein sequence ID" value="RKE47099.1"/>
    <property type="molecule type" value="Genomic_DNA"/>
</dbReference>
<evidence type="ECO:0000313" key="1">
    <source>
        <dbReference type="EMBL" id="RKE47099.1"/>
    </source>
</evidence>
<dbReference type="Proteomes" id="UP000286246">
    <property type="component" value="Unassembled WGS sequence"/>
</dbReference>
<organism evidence="1 2">
    <name type="scientific">Sphingobacterium detergens</name>
    <dbReference type="NCBI Taxonomy" id="1145106"/>
    <lineage>
        <taxon>Bacteria</taxon>
        <taxon>Pseudomonadati</taxon>
        <taxon>Bacteroidota</taxon>
        <taxon>Sphingobacteriia</taxon>
        <taxon>Sphingobacteriales</taxon>
        <taxon>Sphingobacteriaceae</taxon>
        <taxon>Sphingobacterium</taxon>
    </lineage>
</organism>
<comment type="caution">
    <text evidence="1">The sequence shown here is derived from an EMBL/GenBank/DDBJ whole genome shotgun (WGS) entry which is preliminary data.</text>
</comment>
<proteinExistence type="predicted"/>
<dbReference type="AlphaFoldDB" id="A0A420ARJ2"/>
<protein>
    <recommendedName>
        <fullName evidence="3">Swt1-like HEPN domain-containing protein</fullName>
    </recommendedName>
</protein>
<reference evidence="1 2" key="1">
    <citation type="submission" date="2018-09" db="EMBL/GenBank/DDBJ databases">
        <title>Genomic Encyclopedia of Type Strains, Phase III (KMG-III): the genomes of soil and plant-associated and newly described type strains.</title>
        <authorList>
            <person name="Whitman W."/>
        </authorList>
    </citation>
    <scope>NUCLEOTIDE SEQUENCE [LARGE SCALE GENOMIC DNA]</scope>
    <source>
        <strain evidence="1 2">CECT 7938</strain>
    </source>
</reference>
<evidence type="ECO:0008006" key="3">
    <source>
        <dbReference type="Google" id="ProtNLM"/>
    </source>
</evidence>
<accession>A0A420ARJ2</accession>
<evidence type="ECO:0000313" key="2">
    <source>
        <dbReference type="Proteomes" id="UP000286246"/>
    </source>
</evidence>
<keyword evidence="2" id="KW-1185">Reference proteome</keyword>
<gene>
    <name evidence="1" type="ORF">DFQ12_4260</name>
</gene>
<sequence length="395" mass="45609">MNIPSLMGVIKFGLQNMNLLAEGSKGIRVKDVSVSNGGDTVHCEFYSDHTQSLNIKVEMVSIMGYLSGFFKGDPYDCVTISYFSAAAFNDQDQELLNVVSSRVAAAAVATNSIEWIRTSMFTENTIDFRLSRAKTIISDIENALRQTITDIYKTKHGVNWWVTAIDRTIATSIERTYFNQFGASICEGDILINYSFTLDLKKIISADWGTFKHLFLKKTKFEDVMLELNVIRREEAHNREITRQHLDHLERIYDFLLSEISQIYPSIILTFLIENWRSKIQAAMHISFKTTYTTEEFDKVDDVGKRQLMIMECNSEIGYIEGLIVKLDSFKPPLSKKNKHEQLALYLKEYCSLQHRKLLIITENRENEVPGFQVELEMQKQRMDDFSKQFLLEES</sequence>
<name>A0A420ARJ2_SPHD1</name>